<dbReference type="PANTHER" id="PTHR42779:SF1">
    <property type="entry name" value="PROTEIN YNJB"/>
    <property type="match status" value="1"/>
</dbReference>
<dbReference type="Pfam" id="PF13416">
    <property type="entry name" value="SBP_bac_8"/>
    <property type="match status" value="1"/>
</dbReference>
<feature type="signal peptide" evidence="1">
    <location>
        <begin position="1"/>
        <end position="24"/>
    </location>
</feature>
<dbReference type="SUPFAM" id="SSF53850">
    <property type="entry name" value="Periplasmic binding protein-like II"/>
    <property type="match status" value="1"/>
</dbReference>
<name>A0ABV8WSD2_9BACI</name>
<sequence length="381" mass="41938">MKMFNGAKRVFTGAVIGLSAIALVACSSGNEADASGKTEISVYSSGSKNVEQFWEKVIPMFEEEHEKIDVEFVFVPSGTGGQSTMDRILAAKESGNDSGVDIYEGSLEDIIRGKEEGDIFYPLTTENVENLGNVQEQNLAGANDLAVPYRASSVVLAYNEDKVKDVPDTADELYQWIKDNPGRFAYNDPTTGGSGSSFVITTVYNQLEDGAMNIQDESIMEEWNIGFDLLNELAPYMYQEGVYPKKNQGTIDLLANGEVDMIPAWSDMALEQKNAGLLSESIKLKQIDPAFTGGPSYLMLANNGDEARKEAAEELLNYVLTLDVQEIVMDQMYGYPGIKWELLSEEDQEKFTDVSGGYRIFNGGELGSELVQQWQKEVAAQ</sequence>
<feature type="chain" id="PRO_5045141573" evidence="1">
    <location>
        <begin position="25"/>
        <end position="381"/>
    </location>
</feature>
<evidence type="ECO:0000256" key="1">
    <source>
        <dbReference type="SAM" id="SignalP"/>
    </source>
</evidence>
<organism evidence="2 3">
    <name type="scientific">Gracilibacillus xinjiangensis</name>
    <dbReference type="NCBI Taxonomy" id="1193282"/>
    <lineage>
        <taxon>Bacteria</taxon>
        <taxon>Bacillati</taxon>
        <taxon>Bacillota</taxon>
        <taxon>Bacilli</taxon>
        <taxon>Bacillales</taxon>
        <taxon>Bacillaceae</taxon>
        <taxon>Gracilibacillus</taxon>
    </lineage>
</organism>
<accession>A0ABV8WSD2</accession>
<evidence type="ECO:0000313" key="2">
    <source>
        <dbReference type="EMBL" id="MFC4401983.1"/>
    </source>
</evidence>
<proteinExistence type="predicted"/>
<dbReference type="PROSITE" id="PS51257">
    <property type="entry name" value="PROKAR_LIPOPROTEIN"/>
    <property type="match status" value="1"/>
</dbReference>
<gene>
    <name evidence="2" type="ORF">ACFOY7_02585</name>
</gene>
<dbReference type="Gene3D" id="3.40.190.10">
    <property type="entry name" value="Periplasmic binding protein-like II"/>
    <property type="match status" value="2"/>
</dbReference>
<comment type="caution">
    <text evidence="2">The sequence shown here is derived from an EMBL/GenBank/DDBJ whole genome shotgun (WGS) entry which is preliminary data.</text>
</comment>
<keyword evidence="3" id="KW-1185">Reference proteome</keyword>
<evidence type="ECO:0000313" key="3">
    <source>
        <dbReference type="Proteomes" id="UP001595882"/>
    </source>
</evidence>
<dbReference type="Proteomes" id="UP001595882">
    <property type="component" value="Unassembled WGS sequence"/>
</dbReference>
<dbReference type="PANTHER" id="PTHR42779">
    <property type="entry name" value="PROTEIN YNJB"/>
    <property type="match status" value="1"/>
</dbReference>
<dbReference type="EMBL" id="JBHSDT010000002">
    <property type="protein sequence ID" value="MFC4401983.1"/>
    <property type="molecule type" value="Genomic_DNA"/>
</dbReference>
<dbReference type="InterPro" id="IPR006059">
    <property type="entry name" value="SBP"/>
</dbReference>
<reference evidence="3" key="1">
    <citation type="journal article" date="2019" name="Int. J. Syst. Evol. Microbiol.">
        <title>The Global Catalogue of Microorganisms (GCM) 10K type strain sequencing project: providing services to taxonomists for standard genome sequencing and annotation.</title>
        <authorList>
            <consortium name="The Broad Institute Genomics Platform"/>
            <consortium name="The Broad Institute Genome Sequencing Center for Infectious Disease"/>
            <person name="Wu L."/>
            <person name="Ma J."/>
        </authorList>
    </citation>
    <scope>NUCLEOTIDE SEQUENCE [LARGE SCALE GENOMIC DNA]</scope>
    <source>
        <strain evidence="3">CCUG 37865</strain>
    </source>
</reference>
<keyword evidence="1" id="KW-0732">Signal</keyword>
<dbReference type="RefSeq" id="WP_390249122.1">
    <property type="nucleotide sequence ID" value="NZ_JBHSDT010000002.1"/>
</dbReference>
<protein>
    <submittedName>
        <fullName evidence="2">Extracellular solute-binding protein</fullName>
    </submittedName>
</protein>